<dbReference type="PANTHER" id="PTHR11927">
    <property type="entry name" value="GALACTOSIDE 2-L-FUCOSYLTRANSFERASE"/>
    <property type="match status" value="1"/>
</dbReference>
<keyword evidence="3" id="KW-0325">Glycoprotein</keyword>
<dbReference type="InterPro" id="IPR002516">
    <property type="entry name" value="Glyco_trans_11"/>
</dbReference>
<accession>A0ABD3WAZ4</accession>
<evidence type="ECO:0000256" key="3">
    <source>
        <dbReference type="RuleBase" id="RU363129"/>
    </source>
</evidence>
<proteinExistence type="inferred from homology"/>
<organism evidence="4 5">
    <name type="scientific">Sinanodonta woodiana</name>
    <name type="common">Chinese pond mussel</name>
    <name type="synonym">Anodonta woodiana</name>
    <dbReference type="NCBI Taxonomy" id="1069815"/>
    <lineage>
        <taxon>Eukaryota</taxon>
        <taxon>Metazoa</taxon>
        <taxon>Spiralia</taxon>
        <taxon>Lophotrochozoa</taxon>
        <taxon>Mollusca</taxon>
        <taxon>Bivalvia</taxon>
        <taxon>Autobranchia</taxon>
        <taxon>Heteroconchia</taxon>
        <taxon>Palaeoheterodonta</taxon>
        <taxon>Unionida</taxon>
        <taxon>Unionoidea</taxon>
        <taxon>Unionidae</taxon>
        <taxon>Unioninae</taxon>
        <taxon>Sinanodonta</taxon>
    </lineage>
</organism>
<evidence type="ECO:0000313" key="5">
    <source>
        <dbReference type="Proteomes" id="UP001634394"/>
    </source>
</evidence>
<sequence>MDDIYKKHSLHLTDCLNSITIQKRLSLFFVIAVFGTVLLYTLRINRMPVMSSDMTMHLTNSSTQTKQTIEIVTSRRPNQLSKYITTSGEIAHTKHSVTQWSQHITPLIQNRSIHELDVFINNLFKDDFHASHFITISFNGRLGNNIFQLAALLSCAKRINYTAIVPSNGWIHSYFLLNITYDINMTNVKTFNEEKFGKYDKDIEDLDSSSNWTLSGYYQSWKYFLMEEDLIRRSLKFKPIIYEPARQFVDNLRLNNKTIVGIHVRRGDMRELKHKMDGYATAPLRYIYKSMKYFRDRYKNTSFVICSDEIYWCKTNIRGYNDTVFSNFENPGSALAVLSLCDHVIITSGTFGWWGAWLAGGDVVYFKGYPRPGSKIDKGMCREDYYPPHWIGID</sequence>
<comment type="similarity">
    <text evidence="3">Belongs to the glycosyltransferase 11 family.</text>
</comment>
<keyword evidence="3" id="KW-0812">Transmembrane</keyword>
<keyword evidence="3" id="KW-0735">Signal-anchor</keyword>
<keyword evidence="3" id="KW-0472">Membrane</keyword>
<dbReference type="Proteomes" id="UP001634394">
    <property type="component" value="Unassembled WGS sequence"/>
</dbReference>
<reference evidence="4 5" key="1">
    <citation type="submission" date="2024-11" db="EMBL/GenBank/DDBJ databases">
        <title>Chromosome-level genome assembly of the freshwater bivalve Anodonta woodiana.</title>
        <authorList>
            <person name="Chen X."/>
        </authorList>
    </citation>
    <scope>NUCLEOTIDE SEQUENCE [LARGE SCALE GENOMIC DNA]</scope>
    <source>
        <strain evidence="4">MN2024</strain>
        <tissue evidence="4">Gills</tissue>
    </source>
</reference>
<dbReference type="EMBL" id="JBJQND010000007">
    <property type="protein sequence ID" value="KAL3871032.1"/>
    <property type="molecule type" value="Genomic_DNA"/>
</dbReference>
<dbReference type="CDD" id="cd11301">
    <property type="entry name" value="Fut1_Fut2_like"/>
    <property type="match status" value="1"/>
</dbReference>
<evidence type="ECO:0000256" key="2">
    <source>
        <dbReference type="ARBA" id="ARBA00022679"/>
    </source>
</evidence>
<gene>
    <name evidence="4" type="ORF">ACJMK2_039056</name>
</gene>
<keyword evidence="3" id="KW-1133">Transmembrane helix</keyword>
<dbReference type="GO" id="GO:0016757">
    <property type="term" value="F:glycosyltransferase activity"/>
    <property type="evidence" value="ECO:0007669"/>
    <property type="project" value="UniProtKB-KW"/>
</dbReference>
<keyword evidence="2 3" id="KW-0808">Transferase</keyword>
<comment type="subcellular location">
    <subcellularLocation>
        <location evidence="3">Golgi apparatus</location>
        <location evidence="3">Golgi stack membrane</location>
        <topology evidence="3">Single-pass type II membrane protein</topology>
    </subcellularLocation>
</comment>
<dbReference type="PANTHER" id="PTHR11927:SF9">
    <property type="entry name" value="L-FUCOSYLTRANSFERASE"/>
    <property type="match status" value="1"/>
</dbReference>
<feature type="transmembrane region" description="Helical" evidence="3">
    <location>
        <begin position="25"/>
        <end position="42"/>
    </location>
</feature>
<keyword evidence="3" id="KW-0333">Golgi apparatus</keyword>
<keyword evidence="5" id="KW-1185">Reference proteome</keyword>
<comment type="pathway">
    <text evidence="3">Protein modification; protein glycosylation.</text>
</comment>
<evidence type="ECO:0000313" key="4">
    <source>
        <dbReference type="EMBL" id="KAL3871032.1"/>
    </source>
</evidence>
<dbReference type="AlphaFoldDB" id="A0ABD3WAZ4"/>
<protein>
    <recommendedName>
        <fullName evidence="3">L-Fucosyltransferase</fullName>
        <ecNumber evidence="3">2.4.1.-</ecNumber>
    </recommendedName>
</protein>
<dbReference type="GO" id="GO:0032580">
    <property type="term" value="C:Golgi cisterna membrane"/>
    <property type="evidence" value="ECO:0007669"/>
    <property type="project" value="UniProtKB-SubCell"/>
</dbReference>
<keyword evidence="1 3" id="KW-0328">Glycosyltransferase</keyword>
<comment type="caution">
    <text evidence="4">The sequence shown here is derived from an EMBL/GenBank/DDBJ whole genome shotgun (WGS) entry which is preliminary data.</text>
</comment>
<evidence type="ECO:0000256" key="1">
    <source>
        <dbReference type="ARBA" id="ARBA00022676"/>
    </source>
</evidence>
<name>A0ABD3WAZ4_SINWO</name>
<dbReference type="Pfam" id="PF01531">
    <property type="entry name" value="Glyco_transf_11"/>
    <property type="match status" value="1"/>
</dbReference>
<dbReference type="Gene3D" id="3.40.50.11350">
    <property type="match status" value="1"/>
</dbReference>
<dbReference type="EC" id="2.4.1.-" evidence="3"/>